<organism evidence="1">
    <name type="scientific">uncultured Truepera sp</name>
    <dbReference type="NCBI Taxonomy" id="543023"/>
    <lineage>
        <taxon>Bacteria</taxon>
        <taxon>Thermotogati</taxon>
        <taxon>Deinococcota</taxon>
        <taxon>Deinococci</taxon>
        <taxon>Trueperales</taxon>
        <taxon>Trueperaceae</taxon>
        <taxon>Truepera</taxon>
        <taxon>environmental samples</taxon>
    </lineage>
</organism>
<dbReference type="AlphaFoldDB" id="A0A6J4VM54"/>
<evidence type="ECO:0000313" key="1">
    <source>
        <dbReference type="EMBL" id="CAA9583255.1"/>
    </source>
</evidence>
<protein>
    <submittedName>
        <fullName evidence="1">Uncharacterized protein</fullName>
    </submittedName>
</protein>
<feature type="non-terminal residue" evidence="1">
    <location>
        <position position="38"/>
    </location>
</feature>
<feature type="non-terminal residue" evidence="1">
    <location>
        <position position="1"/>
    </location>
</feature>
<accession>A0A6J4VM54</accession>
<reference evidence="1" key="1">
    <citation type="submission" date="2020-02" db="EMBL/GenBank/DDBJ databases">
        <authorList>
            <person name="Meier V. D."/>
        </authorList>
    </citation>
    <scope>NUCLEOTIDE SEQUENCE</scope>
    <source>
        <strain evidence="1">AVDCRST_MAG86</strain>
    </source>
</reference>
<sequence length="38" mass="4414">CSEPLKGSPGRRWRAPNTRRWCTLWRTPRPGLSAHVRA</sequence>
<dbReference type="EMBL" id="CADCWP010000287">
    <property type="protein sequence ID" value="CAA9583255.1"/>
    <property type="molecule type" value="Genomic_DNA"/>
</dbReference>
<proteinExistence type="predicted"/>
<name>A0A6J4VM54_9DEIN</name>
<gene>
    <name evidence="1" type="ORF">AVDCRST_MAG86-3135</name>
</gene>